<gene>
    <name evidence="4" type="ORF">METZ01_LOCUS347190</name>
</gene>
<dbReference type="InterPro" id="IPR046348">
    <property type="entry name" value="SIS_dom_sf"/>
</dbReference>
<feature type="domain" description="Bifunctional glucose-6-phosphate/mannose-6-phosphate isomerase C-terminal" evidence="3">
    <location>
        <begin position="3"/>
        <end position="140"/>
    </location>
</feature>
<dbReference type="Pfam" id="PF10432">
    <property type="entry name" value="bact-PGI_C"/>
    <property type="match status" value="1"/>
</dbReference>
<name>A0A382R9K1_9ZZZZ</name>
<proteinExistence type="inferred from homology"/>
<protein>
    <recommendedName>
        <fullName evidence="3">Bifunctional glucose-6-phosphate/mannose-6-phosphate isomerase C-terminal domain-containing protein</fullName>
    </recommendedName>
</protein>
<dbReference type="Gene3D" id="3.40.50.10490">
    <property type="entry name" value="Glucose-6-phosphate isomerase like protein, domain 1"/>
    <property type="match status" value="1"/>
</dbReference>
<dbReference type="EMBL" id="UINC01120081">
    <property type="protein sequence ID" value="SVC94336.1"/>
    <property type="molecule type" value="Genomic_DNA"/>
</dbReference>
<dbReference type="AlphaFoldDB" id="A0A382R9K1"/>
<dbReference type="SUPFAM" id="SSF53697">
    <property type="entry name" value="SIS domain"/>
    <property type="match status" value="1"/>
</dbReference>
<dbReference type="GO" id="GO:0004347">
    <property type="term" value="F:glucose-6-phosphate isomerase activity"/>
    <property type="evidence" value="ECO:0007669"/>
    <property type="project" value="InterPro"/>
</dbReference>
<accession>A0A382R9K1</accession>
<reference evidence="4" key="1">
    <citation type="submission" date="2018-05" db="EMBL/GenBank/DDBJ databases">
        <authorList>
            <person name="Lanie J.A."/>
            <person name="Ng W.-L."/>
            <person name="Kazmierczak K.M."/>
            <person name="Andrzejewski T.M."/>
            <person name="Davidsen T.M."/>
            <person name="Wayne K.J."/>
            <person name="Tettelin H."/>
            <person name="Glass J.I."/>
            <person name="Rusch D."/>
            <person name="Podicherti R."/>
            <person name="Tsui H.-C.T."/>
            <person name="Winkler M.E."/>
        </authorList>
    </citation>
    <scope>NUCLEOTIDE SEQUENCE</scope>
</reference>
<comment type="similarity">
    <text evidence="1">Belongs to the PGI/PMI family.</text>
</comment>
<organism evidence="4">
    <name type="scientific">marine metagenome</name>
    <dbReference type="NCBI Taxonomy" id="408172"/>
    <lineage>
        <taxon>unclassified sequences</taxon>
        <taxon>metagenomes</taxon>
        <taxon>ecological metagenomes</taxon>
    </lineage>
</organism>
<dbReference type="GO" id="GO:1901135">
    <property type="term" value="P:carbohydrate derivative metabolic process"/>
    <property type="evidence" value="ECO:0007669"/>
    <property type="project" value="InterPro"/>
</dbReference>
<sequence>MLERIILVFAPEPLTPVARRWRGQIAENSKAWAQYEELPEMNHNSVVGLDRPESFIDKAFVLFMNSPAAHPRNQLRIDLTRQLFLGSGYNTDCITTQGESRMAQMLSMVHYGDYVSFYLSIAYGNDPTPVQNIAWLKENLAESST</sequence>
<dbReference type="GO" id="GO:0005975">
    <property type="term" value="P:carbohydrate metabolic process"/>
    <property type="evidence" value="ECO:0007669"/>
    <property type="project" value="InterPro"/>
</dbReference>
<evidence type="ECO:0000313" key="4">
    <source>
        <dbReference type="EMBL" id="SVC94336.1"/>
    </source>
</evidence>
<dbReference type="InterPro" id="IPR019490">
    <property type="entry name" value="Glu6P/Mann6P_isomerase_C"/>
</dbReference>
<evidence type="ECO:0000256" key="1">
    <source>
        <dbReference type="ARBA" id="ARBA00010523"/>
    </source>
</evidence>
<dbReference type="CDD" id="cd05637">
    <property type="entry name" value="SIS_PGI_PMI_2"/>
    <property type="match status" value="1"/>
</dbReference>
<dbReference type="GO" id="GO:0097367">
    <property type="term" value="F:carbohydrate derivative binding"/>
    <property type="evidence" value="ECO:0007669"/>
    <property type="project" value="InterPro"/>
</dbReference>
<evidence type="ECO:0000256" key="2">
    <source>
        <dbReference type="ARBA" id="ARBA00023235"/>
    </source>
</evidence>
<dbReference type="GO" id="GO:0004476">
    <property type="term" value="F:mannose-6-phosphate isomerase activity"/>
    <property type="evidence" value="ECO:0007669"/>
    <property type="project" value="InterPro"/>
</dbReference>
<evidence type="ECO:0000259" key="3">
    <source>
        <dbReference type="Pfam" id="PF10432"/>
    </source>
</evidence>
<keyword evidence="2" id="KW-0413">Isomerase</keyword>